<dbReference type="Proteomes" id="UP000499080">
    <property type="component" value="Unassembled WGS sequence"/>
</dbReference>
<protein>
    <submittedName>
        <fullName evidence="1">Uncharacterized protein</fullName>
    </submittedName>
</protein>
<dbReference type="InterPro" id="IPR036397">
    <property type="entry name" value="RNaseH_sf"/>
</dbReference>
<dbReference type="AlphaFoldDB" id="A0A4Y2KYH1"/>
<comment type="caution">
    <text evidence="1">The sequence shown here is derived from an EMBL/GenBank/DDBJ whole genome shotgun (WGS) entry which is preliminary data.</text>
</comment>
<dbReference type="Gene3D" id="3.30.420.10">
    <property type="entry name" value="Ribonuclease H-like superfamily/Ribonuclease H"/>
    <property type="match status" value="1"/>
</dbReference>
<name>A0A4Y2KYH1_ARAVE</name>
<sequence length="104" mass="11564">MLHLTDTASLHLTVDILDKQLHPMEQTLFPSGDAGFQYDKCPFHTDRPIKSGFKENEDEVTNLPWPSQSPNFDIIEPLMVSFGEKNPLPASSSIICSGLFTISS</sequence>
<dbReference type="GO" id="GO:0003676">
    <property type="term" value="F:nucleic acid binding"/>
    <property type="evidence" value="ECO:0007669"/>
    <property type="project" value="InterPro"/>
</dbReference>
<organism evidence="1 2">
    <name type="scientific">Araneus ventricosus</name>
    <name type="common">Orbweaver spider</name>
    <name type="synonym">Epeira ventricosa</name>
    <dbReference type="NCBI Taxonomy" id="182803"/>
    <lineage>
        <taxon>Eukaryota</taxon>
        <taxon>Metazoa</taxon>
        <taxon>Ecdysozoa</taxon>
        <taxon>Arthropoda</taxon>
        <taxon>Chelicerata</taxon>
        <taxon>Arachnida</taxon>
        <taxon>Araneae</taxon>
        <taxon>Araneomorphae</taxon>
        <taxon>Entelegynae</taxon>
        <taxon>Araneoidea</taxon>
        <taxon>Araneidae</taxon>
        <taxon>Araneus</taxon>
    </lineage>
</organism>
<gene>
    <name evidence="1" type="ORF">AVEN_137054_1</name>
</gene>
<dbReference type="OrthoDB" id="8375143at2759"/>
<feature type="non-terminal residue" evidence="1">
    <location>
        <position position="104"/>
    </location>
</feature>
<evidence type="ECO:0000313" key="1">
    <source>
        <dbReference type="EMBL" id="GBN06647.1"/>
    </source>
</evidence>
<dbReference type="EMBL" id="BGPR01005087">
    <property type="protein sequence ID" value="GBN06647.1"/>
    <property type="molecule type" value="Genomic_DNA"/>
</dbReference>
<proteinExistence type="predicted"/>
<keyword evidence="2" id="KW-1185">Reference proteome</keyword>
<evidence type="ECO:0000313" key="2">
    <source>
        <dbReference type="Proteomes" id="UP000499080"/>
    </source>
</evidence>
<accession>A0A4Y2KYH1</accession>
<reference evidence="1 2" key="1">
    <citation type="journal article" date="2019" name="Sci. Rep.">
        <title>Orb-weaving spider Araneus ventricosus genome elucidates the spidroin gene catalogue.</title>
        <authorList>
            <person name="Kono N."/>
            <person name="Nakamura H."/>
            <person name="Ohtoshi R."/>
            <person name="Moran D.A.P."/>
            <person name="Shinohara A."/>
            <person name="Yoshida Y."/>
            <person name="Fujiwara M."/>
            <person name="Mori M."/>
            <person name="Tomita M."/>
            <person name="Arakawa K."/>
        </authorList>
    </citation>
    <scope>NUCLEOTIDE SEQUENCE [LARGE SCALE GENOMIC DNA]</scope>
</reference>